<dbReference type="PANTHER" id="PTHR27008:SF602">
    <property type="entry name" value="LRR RECEPTOR-LIKE SERINE_THREONINE-PROTEIN KINASE EFR"/>
    <property type="match status" value="1"/>
</dbReference>
<evidence type="ECO:0000256" key="6">
    <source>
        <dbReference type="ARBA" id="ARBA00022989"/>
    </source>
</evidence>
<protein>
    <submittedName>
        <fullName evidence="9">OLC1v1025447C1</fullName>
    </submittedName>
</protein>
<proteinExistence type="predicted"/>
<dbReference type="Pfam" id="PF00560">
    <property type="entry name" value="LRR_1"/>
    <property type="match status" value="3"/>
</dbReference>
<keyword evidence="4" id="KW-0732">Signal</keyword>
<dbReference type="Gene3D" id="3.80.10.10">
    <property type="entry name" value="Ribonuclease Inhibitor"/>
    <property type="match status" value="2"/>
</dbReference>
<dbReference type="FunFam" id="3.80.10.10:FF:000041">
    <property type="entry name" value="LRR receptor-like serine/threonine-protein kinase ERECTA"/>
    <property type="match status" value="1"/>
</dbReference>
<dbReference type="Pfam" id="PF13855">
    <property type="entry name" value="LRR_8"/>
    <property type="match status" value="1"/>
</dbReference>
<evidence type="ECO:0000256" key="5">
    <source>
        <dbReference type="ARBA" id="ARBA00022737"/>
    </source>
</evidence>
<dbReference type="SUPFAM" id="SSF52058">
    <property type="entry name" value="L domain-like"/>
    <property type="match status" value="1"/>
</dbReference>
<sequence length="281" mass="30489">MLPILDFKNNNLTAFDGNHLSGTLPSTIGRTLPNLEGLYMATNTIGGPIPNSLSNCSNLQFIELAENNVTGPILYSLGDLRLLEVLDLDQNNLINDPSSLVLNFIASLANCKSLILSDNPLDTFFPDSVGNMSSSLEDIYASNCKIKGTIPSWIGNLSSLNTLALSDNQLTRPLPDSVKNWQNLQRLYLEKNKISISLKLFCGCSKLGVLDLEENLTVGGAIPYCLGNITSMRCLYLNSTGLNSSLLVSLWNLKDISELDISSNSLTGSLLLARYSPQLGQ</sequence>
<comment type="subcellular location">
    <subcellularLocation>
        <location evidence="1">Membrane</location>
    </subcellularLocation>
</comment>
<keyword evidence="10" id="KW-1185">Reference proteome</keyword>
<keyword evidence="3" id="KW-0812">Transmembrane</keyword>
<dbReference type="InterPro" id="IPR001611">
    <property type="entry name" value="Leu-rich_rpt"/>
</dbReference>
<accession>A0AAV1C686</accession>
<dbReference type="Proteomes" id="UP001161247">
    <property type="component" value="Chromosome 1"/>
</dbReference>
<gene>
    <name evidence="9" type="ORF">OLC1_LOCUS2742</name>
</gene>
<evidence type="ECO:0000256" key="1">
    <source>
        <dbReference type="ARBA" id="ARBA00004370"/>
    </source>
</evidence>
<organism evidence="9 10">
    <name type="scientific">Oldenlandia corymbosa var. corymbosa</name>
    <dbReference type="NCBI Taxonomy" id="529605"/>
    <lineage>
        <taxon>Eukaryota</taxon>
        <taxon>Viridiplantae</taxon>
        <taxon>Streptophyta</taxon>
        <taxon>Embryophyta</taxon>
        <taxon>Tracheophyta</taxon>
        <taxon>Spermatophyta</taxon>
        <taxon>Magnoliopsida</taxon>
        <taxon>eudicotyledons</taxon>
        <taxon>Gunneridae</taxon>
        <taxon>Pentapetalae</taxon>
        <taxon>asterids</taxon>
        <taxon>lamiids</taxon>
        <taxon>Gentianales</taxon>
        <taxon>Rubiaceae</taxon>
        <taxon>Rubioideae</taxon>
        <taxon>Spermacoceae</taxon>
        <taxon>Hedyotis-Oldenlandia complex</taxon>
        <taxon>Oldenlandia</taxon>
    </lineage>
</organism>
<keyword evidence="7" id="KW-0472">Membrane</keyword>
<dbReference type="EMBL" id="OX459118">
    <property type="protein sequence ID" value="CAI9090633.1"/>
    <property type="molecule type" value="Genomic_DNA"/>
</dbReference>
<keyword evidence="8" id="KW-0325">Glycoprotein</keyword>
<evidence type="ECO:0000256" key="4">
    <source>
        <dbReference type="ARBA" id="ARBA00022729"/>
    </source>
</evidence>
<evidence type="ECO:0000313" key="9">
    <source>
        <dbReference type="EMBL" id="CAI9090633.1"/>
    </source>
</evidence>
<evidence type="ECO:0000256" key="8">
    <source>
        <dbReference type="ARBA" id="ARBA00023180"/>
    </source>
</evidence>
<name>A0AAV1C686_OLDCO</name>
<keyword evidence="5" id="KW-0677">Repeat</keyword>
<dbReference type="PANTHER" id="PTHR27008">
    <property type="entry name" value="OS04G0122200 PROTEIN"/>
    <property type="match status" value="1"/>
</dbReference>
<evidence type="ECO:0000313" key="10">
    <source>
        <dbReference type="Proteomes" id="UP001161247"/>
    </source>
</evidence>
<dbReference type="InterPro" id="IPR032675">
    <property type="entry name" value="LRR_dom_sf"/>
</dbReference>
<evidence type="ECO:0000256" key="7">
    <source>
        <dbReference type="ARBA" id="ARBA00023136"/>
    </source>
</evidence>
<evidence type="ECO:0000256" key="3">
    <source>
        <dbReference type="ARBA" id="ARBA00022692"/>
    </source>
</evidence>
<dbReference type="InterPro" id="IPR051809">
    <property type="entry name" value="Plant_receptor-like_S/T_kinase"/>
</dbReference>
<reference evidence="9" key="1">
    <citation type="submission" date="2023-03" db="EMBL/GenBank/DDBJ databases">
        <authorList>
            <person name="Julca I."/>
        </authorList>
    </citation>
    <scope>NUCLEOTIDE SEQUENCE</scope>
</reference>
<keyword evidence="2" id="KW-0433">Leucine-rich repeat</keyword>
<evidence type="ECO:0000256" key="2">
    <source>
        <dbReference type="ARBA" id="ARBA00022614"/>
    </source>
</evidence>
<keyword evidence="6" id="KW-1133">Transmembrane helix</keyword>
<dbReference type="GO" id="GO:0016020">
    <property type="term" value="C:membrane"/>
    <property type="evidence" value="ECO:0007669"/>
    <property type="project" value="UniProtKB-SubCell"/>
</dbReference>
<dbReference type="AlphaFoldDB" id="A0AAV1C686"/>